<dbReference type="Proteomes" id="UP000054350">
    <property type="component" value="Unassembled WGS sequence"/>
</dbReference>
<name>A0A0L0S1Q7_ALLM3</name>
<dbReference type="PROSITE" id="PS50217">
    <property type="entry name" value="BZIP"/>
    <property type="match status" value="1"/>
</dbReference>
<evidence type="ECO:0000256" key="5">
    <source>
        <dbReference type="ARBA" id="ARBA00023242"/>
    </source>
</evidence>
<dbReference type="PANTHER" id="PTHR46164">
    <property type="entry name" value="ATF6, ISOFORM C"/>
    <property type="match status" value="1"/>
</dbReference>
<dbReference type="Gene3D" id="1.20.5.170">
    <property type="match status" value="1"/>
</dbReference>
<evidence type="ECO:0000256" key="3">
    <source>
        <dbReference type="ARBA" id="ARBA00023125"/>
    </source>
</evidence>
<protein>
    <recommendedName>
        <fullName evidence="8">BZIP domain-containing protein</fullName>
    </recommendedName>
</protein>
<keyword evidence="6" id="KW-0175">Coiled coil</keyword>
<feature type="coiled-coil region" evidence="6">
    <location>
        <begin position="193"/>
        <end position="227"/>
    </location>
</feature>
<dbReference type="GO" id="GO:0000978">
    <property type="term" value="F:RNA polymerase II cis-regulatory region sequence-specific DNA binding"/>
    <property type="evidence" value="ECO:0007669"/>
    <property type="project" value="TreeGrafter"/>
</dbReference>
<dbReference type="InterPro" id="IPR004827">
    <property type="entry name" value="bZIP"/>
</dbReference>
<feature type="compositionally biased region" description="Low complexity" evidence="7">
    <location>
        <begin position="316"/>
        <end position="331"/>
    </location>
</feature>
<reference evidence="10" key="2">
    <citation type="submission" date="2009-11" db="EMBL/GenBank/DDBJ databases">
        <title>The Genome Sequence of Allomyces macrogynus strain ATCC 38327.</title>
        <authorList>
            <consortium name="The Broad Institute Genome Sequencing Platform"/>
            <person name="Russ C."/>
            <person name="Cuomo C."/>
            <person name="Shea T."/>
            <person name="Young S.K."/>
            <person name="Zeng Q."/>
            <person name="Koehrsen M."/>
            <person name="Haas B."/>
            <person name="Borodovsky M."/>
            <person name="Guigo R."/>
            <person name="Alvarado L."/>
            <person name="Berlin A."/>
            <person name="Borenstein D."/>
            <person name="Chen Z."/>
            <person name="Engels R."/>
            <person name="Freedman E."/>
            <person name="Gellesch M."/>
            <person name="Goldberg J."/>
            <person name="Griggs A."/>
            <person name="Gujja S."/>
            <person name="Heiman D."/>
            <person name="Hepburn T."/>
            <person name="Howarth C."/>
            <person name="Jen D."/>
            <person name="Larson L."/>
            <person name="Lewis B."/>
            <person name="Mehta T."/>
            <person name="Park D."/>
            <person name="Pearson M."/>
            <person name="Roberts A."/>
            <person name="Saif S."/>
            <person name="Shenoy N."/>
            <person name="Sisk P."/>
            <person name="Stolte C."/>
            <person name="Sykes S."/>
            <person name="Walk T."/>
            <person name="White J."/>
            <person name="Yandava C."/>
            <person name="Burger G."/>
            <person name="Gray M.W."/>
            <person name="Holland P.W.H."/>
            <person name="King N."/>
            <person name="Lang F.B.F."/>
            <person name="Roger A.J."/>
            <person name="Ruiz-Trillo I."/>
            <person name="Lander E."/>
            <person name="Nusbaum C."/>
        </authorList>
    </citation>
    <scope>NUCLEOTIDE SEQUENCE [LARGE SCALE GENOMIC DNA]</scope>
    <source>
        <strain evidence="10">ATCC 38327</strain>
    </source>
</reference>
<evidence type="ECO:0000256" key="6">
    <source>
        <dbReference type="SAM" id="Coils"/>
    </source>
</evidence>
<evidence type="ECO:0000256" key="2">
    <source>
        <dbReference type="ARBA" id="ARBA00023015"/>
    </source>
</evidence>
<organism evidence="9 10">
    <name type="scientific">Allomyces macrogynus (strain ATCC 38327)</name>
    <name type="common">Allomyces javanicus var. macrogynus</name>
    <dbReference type="NCBI Taxonomy" id="578462"/>
    <lineage>
        <taxon>Eukaryota</taxon>
        <taxon>Fungi</taxon>
        <taxon>Fungi incertae sedis</taxon>
        <taxon>Blastocladiomycota</taxon>
        <taxon>Blastocladiomycetes</taxon>
        <taxon>Blastocladiales</taxon>
        <taxon>Blastocladiaceae</taxon>
        <taxon>Allomyces</taxon>
    </lineage>
</organism>
<keyword evidence="10" id="KW-1185">Reference proteome</keyword>
<dbReference type="GO" id="GO:0000981">
    <property type="term" value="F:DNA-binding transcription factor activity, RNA polymerase II-specific"/>
    <property type="evidence" value="ECO:0007669"/>
    <property type="project" value="TreeGrafter"/>
</dbReference>
<gene>
    <name evidence="9" type="ORF">AMAG_02267</name>
</gene>
<dbReference type="EMBL" id="GG745330">
    <property type="protein sequence ID" value="KNE56463.1"/>
    <property type="molecule type" value="Genomic_DNA"/>
</dbReference>
<dbReference type="PANTHER" id="PTHR46164:SF3">
    <property type="entry name" value="ATF6, ISOFORM C"/>
    <property type="match status" value="1"/>
</dbReference>
<feature type="compositionally biased region" description="Low complexity" evidence="7">
    <location>
        <begin position="120"/>
        <end position="129"/>
    </location>
</feature>
<keyword evidence="5" id="KW-0539">Nucleus</keyword>
<feature type="region of interest" description="Disordered" evidence="7">
    <location>
        <begin position="312"/>
        <end position="332"/>
    </location>
</feature>
<feature type="compositionally biased region" description="Basic and acidic residues" evidence="7">
    <location>
        <begin position="161"/>
        <end position="172"/>
    </location>
</feature>
<dbReference type="GO" id="GO:0005634">
    <property type="term" value="C:nucleus"/>
    <property type="evidence" value="ECO:0007669"/>
    <property type="project" value="TreeGrafter"/>
</dbReference>
<dbReference type="OrthoDB" id="674948at2759"/>
<keyword evidence="3" id="KW-0238">DNA-binding</keyword>
<dbReference type="Pfam" id="PF00170">
    <property type="entry name" value="bZIP_1"/>
    <property type="match status" value="1"/>
</dbReference>
<dbReference type="GO" id="GO:0030968">
    <property type="term" value="P:endoplasmic reticulum unfolded protein response"/>
    <property type="evidence" value="ECO:0007669"/>
    <property type="project" value="TreeGrafter"/>
</dbReference>
<dbReference type="PROSITE" id="PS00036">
    <property type="entry name" value="BZIP_BASIC"/>
    <property type="match status" value="1"/>
</dbReference>
<evidence type="ECO:0000313" key="10">
    <source>
        <dbReference type="Proteomes" id="UP000054350"/>
    </source>
</evidence>
<feature type="region of interest" description="Disordered" evidence="7">
    <location>
        <begin position="97"/>
        <end position="172"/>
    </location>
</feature>
<dbReference type="eggNOG" id="ENOG502SAFK">
    <property type="taxonomic scope" value="Eukaryota"/>
</dbReference>
<sequence>MFGPPPTALGGVPASTSTWPLLASSAAVTPPQPGPPSLQTSPIQQQVVAPLDGFSLMLSTPMDMYSMAAAAAAASQMGLAAGMPLYAPMSMALPTTPPQVPALNESVTPESVPPQPPTSPTTSESAAAAPEKKRKPVIQVPEVPSLLEKRCRGGPGKKRKGISEEEKLARQQDRVVRNRIAAQESRNKKRAYVDTLETTAAELQETNERLQDDNERLTKRVKYLEGENKTLHSKLDWIMQQMAELRQARSAPPATSPLPLSSPAANPKPIINIQESSTFHFSPVMHVAAPEPAASAACVSPALALGAHAASDLSKSGSPTTTTSVGGPSPVAAGHSMAEAVKLAPSGANSPQRRLSTSACGLWVLRKASAADSLTSLARTAAAVQATWAMQTMYAWLRKWMATASSWRRCLERGSTNDSPALGSIWPHGELAGPLARFAPLVKAIVARAVWDASPASESADATVGAEPAQVLVQVPLALVQDLRREARARALSRRWAHHPP</sequence>
<dbReference type="SMART" id="SM00338">
    <property type="entry name" value="BRLZ"/>
    <property type="match status" value="1"/>
</dbReference>
<reference evidence="9 10" key="1">
    <citation type="submission" date="2009-11" db="EMBL/GenBank/DDBJ databases">
        <title>Annotation of Allomyces macrogynus ATCC 38327.</title>
        <authorList>
            <consortium name="The Broad Institute Genome Sequencing Platform"/>
            <person name="Russ C."/>
            <person name="Cuomo C."/>
            <person name="Burger G."/>
            <person name="Gray M.W."/>
            <person name="Holland P.W.H."/>
            <person name="King N."/>
            <person name="Lang F.B.F."/>
            <person name="Roger A.J."/>
            <person name="Ruiz-Trillo I."/>
            <person name="Young S.K."/>
            <person name="Zeng Q."/>
            <person name="Gargeya S."/>
            <person name="Fitzgerald M."/>
            <person name="Haas B."/>
            <person name="Abouelleil A."/>
            <person name="Alvarado L."/>
            <person name="Arachchi H.M."/>
            <person name="Berlin A."/>
            <person name="Chapman S.B."/>
            <person name="Gearin G."/>
            <person name="Goldberg J."/>
            <person name="Griggs A."/>
            <person name="Gujja S."/>
            <person name="Hansen M."/>
            <person name="Heiman D."/>
            <person name="Howarth C."/>
            <person name="Larimer J."/>
            <person name="Lui A."/>
            <person name="MacDonald P.J.P."/>
            <person name="McCowen C."/>
            <person name="Montmayeur A."/>
            <person name="Murphy C."/>
            <person name="Neiman D."/>
            <person name="Pearson M."/>
            <person name="Priest M."/>
            <person name="Roberts A."/>
            <person name="Saif S."/>
            <person name="Shea T."/>
            <person name="Sisk P."/>
            <person name="Stolte C."/>
            <person name="Sykes S."/>
            <person name="Wortman J."/>
            <person name="Nusbaum C."/>
            <person name="Birren B."/>
        </authorList>
    </citation>
    <scope>NUCLEOTIDE SEQUENCE [LARGE SCALE GENOMIC DNA]</scope>
    <source>
        <strain evidence="9 10">ATCC 38327</strain>
    </source>
</reference>
<evidence type="ECO:0000259" key="8">
    <source>
        <dbReference type="PROSITE" id="PS50217"/>
    </source>
</evidence>
<accession>A0A0L0S1Q7</accession>
<dbReference type="InterPro" id="IPR046347">
    <property type="entry name" value="bZIP_sf"/>
</dbReference>
<dbReference type="CDD" id="cd14686">
    <property type="entry name" value="bZIP"/>
    <property type="match status" value="1"/>
</dbReference>
<dbReference type="GO" id="GO:0016020">
    <property type="term" value="C:membrane"/>
    <property type="evidence" value="ECO:0007669"/>
    <property type="project" value="UniProtKB-SubCell"/>
</dbReference>
<feature type="domain" description="BZIP" evidence="8">
    <location>
        <begin position="168"/>
        <end position="231"/>
    </location>
</feature>
<evidence type="ECO:0000313" key="9">
    <source>
        <dbReference type="EMBL" id="KNE56463.1"/>
    </source>
</evidence>
<evidence type="ECO:0000256" key="4">
    <source>
        <dbReference type="ARBA" id="ARBA00023163"/>
    </source>
</evidence>
<keyword evidence="4" id="KW-0804">Transcription</keyword>
<dbReference type="STRING" id="578462.A0A0L0S1Q7"/>
<comment type="subcellular location">
    <subcellularLocation>
        <location evidence="1">Membrane</location>
        <topology evidence="1">Single-pass membrane protein</topology>
    </subcellularLocation>
</comment>
<keyword evidence="2" id="KW-0805">Transcription regulation</keyword>
<dbReference type="SUPFAM" id="SSF57959">
    <property type="entry name" value="Leucine zipper domain"/>
    <property type="match status" value="1"/>
</dbReference>
<dbReference type="AlphaFoldDB" id="A0A0L0S1Q7"/>
<evidence type="ECO:0000256" key="7">
    <source>
        <dbReference type="SAM" id="MobiDB-lite"/>
    </source>
</evidence>
<proteinExistence type="predicted"/>
<dbReference type="InterPro" id="IPR051882">
    <property type="entry name" value="ATF_bZIP_TF"/>
</dbReference>
<evidence type="ECO:0000256" key="1">
    <source>
        <dbReference type="ARBA" id="ARBA00004167"/>
    </source>
</evidence>
<dbReference type="VEuPathDB" id="FungiDB:AMAG_02267"/>